<organism evidence="1 2">
    <name type="scientific">Paraburkholderia pallida</name>
    <dbReference type="NCBI Taxonomy" id="2547399"/>
    <lineage>
        <taxon>Bacteria</taxon>
        <taxon>Pseudomonadati</taxon>
        <taxon>Pseudomonadota</taxon>
        <taxon>Betaproteobacteria</taxon>
        <taxon>Burkholderiales</taxon>
        <taxon>Burkholderiaceae</taxon>
        <taxon>Paraburkholderia</taxon>
    </lineage>
</organism>
<reference evidence="1 2" key="1">
    <citation type="submission" date="2019-03" db="EMBL/GenBank/DDBJ databases">
        <title>Paraburkholderia sp. 7MH5, isolated from subtropical forest soil.</title>
        <authorList>
            <person name="Gao Z.-H."/>
            <person name="Qiu L.-H."/>
        </authorList>
    </citation>
    <scope>NUCLEOTIDE SEQUENCE [LARGE SCALE GENOMIC DNA]</scope>
    <source>
        <strain evidence="1 2">7MH5</strain>
    </source>
</reference>
<dbReference type="Proteomes" id="UP000295727">
    <property type="component" value="Chromosome 1"/>
</dbReference>
<dbReference type="AlphaFoldDB" id="A0A4V1AZ16"/>
<evidence type="ECO:0000313" key="1">
    <source>
        <dbReference type="EMBL" id="QBQ97702.1"/>
    </source>
</evidence>
<protein>
    <submittedName>
        <fullName evidence="1">Uncharacterized protein</fullName>
    </submittedName>
</protein>
<dbReference type="OrthoDB" id="5445630at2"/>
<dbReference type="EMBL" id="CP038148">
    <property type="protein sequence ID" value="QBQ97702.1"/>
    <property type="molecule type" value="Genomic_DNA"/>
</dbReference>
<evidence type="ECO:0000313" key="2">
    <source>
        <dbReference type="Proteomes" id="UP000295727"/>
    </source>
</evidence>
<dbReference type="RefSeq" id="WP_134748892.1">
    <property type="nucleotide sequence ID" value="NZ_CP038148.1"/>
</dbReference>
<name>A0A4V1AZ16_9BURK</name>
<accession>A0A4V1AZ16</accession>
<sequence length="68" mass="7931">MSVFNVFRMFGDASFAGAWLTYGSGHLLALQLDDRELIGYERDDLYREVVRSFGSIQRNARKVWTKLR</sequence>
<dbReference type="KEGG" id="ppai:E1956_11295"/>
<keyword evidence="2" id="KW-1185">Reference proteome</keyword>
<gene>
    <name evidence="1" type="ORF">E1956_11295</name>
</gene>
<proteinExistence type="predicted"/>